<dbReference type="InterPro" id="IPR036736">
    <property type="entry name" value="ACP-like_sf"/>
</dbReference>
<feature type="compositionally biased region" description="Polar residues" evidence="11">
    <location>
        <begin position="1577"/>
        <end position="1586"/>
    </location>
</feature>
<dbReference type="Pfam" id="PF00550">
    <property type="entry name" value="PP-binding"/>
    <property type="match status" value="1"/>
</dbReference>
<dbReference type="Pfam" id="PF00109">
    <property type="entry name" value="ketoacyl-synt"/>
    <property type="match status" value="1"/>
</dbReference>
<dbReference type="CDD" id="cd08955">
    <property type="entry name" value="KR_2_FAS_SDR_x"/>
    <property type="match status" value="1"/>
</dbReference>
<dbReference type="Gene3D" id="1.10.1200.10">
    <property type="entry name" value="ACP-like"/>
    <property type="match status" value="1"/>
</dbReference>
<dbReference type="Pfam" id="PF21089">
    <property type="entry name" value="PKS_DH_N"/>
    <property type="match status" value="1"/>
</dbReference>
<feature type="domain" description="PKS/mFAS DH" evidence="14">
    <location>
        <begin position="889"/>
        <end position="1167"/>
    </location>
</feature>
<dbReference type="Pfam" id="PF14765">
    <property type="entry name" value="PS-DH"/>
    <property type="match status" value="1"/>
</dbReference>
<dbReference type="PROSITE" id="PS50075">
    <property type="entry name" value="CARRIER"/>
    <property type="match status" value="1"/>
</dbReference>
<keyword evidence="7" id="KW-0511">Multifunctional enzyme</keyword>
<dbReference type="FunFam" id="3.40.47.10:FF:000019">
    <property type="entry name" value="Polyketide synthase type I"/>
    <property type="match status" value="1"/>
</dbReference>
<keyword evidence="8" id="KW-0012">Acyltransferase</keyword>
<dbReference type="InterPro" id="IPR020841">
    <property type="entry name" value="PKS_Beta-ketoAc_synthase_dom"/>
</dbReference>
<keyword evidence="6" id="KW-0521">NADP</keyword>
<dbReference type="GO" id="GO:0031177">
    <property type="term" value="F:phosphopantetheine binding"/>
    <property type="evidence" value="ECO:0007669"/>
    <property type="project" value="InterPro"/>
</dbReference>
<dbReference type="InterPro" id="IPR014043">
    <property type="entry name" value="Acyl_transferase_dom"/>
</dbReference>
<dbReference type="InterPro" id="IPR001227">
    <property type="entry name" value="Ac_transferase_dom_sf"/>
</dbReference>
<dbReference type="PROSITE" id="PS52019">
    <property type="entry name" value="PKS_MFAS_DH"/>
    <property type="match status" value="1"/>
</dbReference>
<dbReference type="InterPro" id="IPR020806">
    <property type="entry name" value="PKS_PP-bd"/>
</dbReference>
<dbReference type="Gene3D" id="3.10.129.110">
    <property type="entry name" value="Polyketide synthase dehydratase"/>
    <property type="match status" value="1"/>
</dbReference>
<dbReference type="GO" id="GO:0004312">
    <property type="term" value="F:fatty acid synthase activity"/>
    <property type="evidence" value="ECO:0007669"/>
    <property type="project" value="TreeGrafter"/>
</dbReference>
<dbReference type="SUPFAM" id="SSF47336">
    <property type="entry name" value="ACP-like"/>
    <property type="match status" value="1"/>
</dbReference>
<dbReference type="InterPro" id="IPR020807">
    <property type="entry name" value="PKS_DH"/>
</dbReference>
<dbReference type="InterPro" id="IPR050091">
    <property type="entry name" value="PKS_NRPS_Biosynth_Enz"/>
</dbReference>
<evidence type="ECO:0000259" key="13">
    <source>
        <dbReference type="PROSITE" id="PS52004"/>
    </source>
</evidence>
<dbReference type="CDD" id="cd05195">
    <property type="entry name" value="enoyl_red"/>
    <property type="match status" value="1"/>
</dbReference>
<dbReference type="InterPro" id="IPR049551">
    <property type="entry name" value="PKS_DH_C"/>
</dbReference>
<dbReference type="Pfam" id="PF08240">
    <property type="entry name" value="ADH_N"/>
    <property type="match status" value="1"/>
</dbReference>
<dbReference type="InterPro" id="IPR016036">
    <property type="entry name" value="Malonyl_transacylase_ACP-bd"/>
</dbReference>
<dbReference type="InterPro" id="IPR032821">
    <property type="entry name" value="PKS_assoc"/>
</dbReference>
<name>A0A7W5G6X1_9GAMM</name>
<evidence type="ECO:0000256" key="8">
    <source>
        <dbReference type="ARBA" id="ARBA00023315"/>
    </source>
</evidence>
<dbReference type="Pfam" id="PF00107">
    <property type="entry name" value="ADH_zinc_N"/>
    <property type="match status" value="1"/>
</dbReference>
<dbReference type="InterPro" id="IPR057326">
    <property type="entry name" value="KR_dom"/>
</dbReference>
<dbReference type="SUPFAM" id="SSF51735">
    <property type="entry name" value="NAD(P)-binding Rossmann-fold domains"/>
    <property type="match status" value="3"/>
</dbReference>
<evidence type="ECO:0000256" key="1">
    <source>
        <dbReference type="ARBA" id="ARBA00005194"/>
    </source>
</evidence>
<dbReference type="UniPathway" id="UPA00094"/>
<dbReference type="PROSITE" id="PS00606">
    <property type="entry name" value="KS3_1"/>
    <property type="match status" value="1"/>
</dbReference>
<dbReference type="Pfam" id="PF08659">
    <property type="entry name" value="KR"/>
    <property type="match status" value="1"/>
</dbReference>
<keyword evidence="16" id="KW-1185">Reference proteome</keyword>
<protein>
    <submittedName>
        <fullName evidence="15">Acyl transferase domain-containing protein/NADPH:quinone reductase-like Zn-dependent oxidoreductase/NAD(P)-dependent dehydrogenase (Short-subunit alcohol dehydrogenase family)/acyl carrier protein</fullName>
    </submittedName>
</protein>
<feature type="region of interest" description="C-terminal hotdog fold" evidence="10">
    <location>
        <begin position="1021"/>
        <end position="1167"/>
    </location>
</feature>
<feature type="active site" description="Proton donor; for dehydratase activity" evidence="10">
    <location>
        <position position="1082"/>
    </location>
</feature>
<dbReference type="SUPFAM" id="SSF52151">
    <property type="entry name" value="FabD/lysophospholipase-like"/>
    <property type="match status" value="1"/>
</dbReference>
<comment type="pathway">
    <text evidence="1">Lipid metabolism; fatty acid biosynthesis.</text>
</comment>
<accession>A0A7W5G6X1</accession>
<evidence type="ECO:0000313" key="16">
    <source>
        <dbReference type="Proteomes" id="UP000525987"/>
    </source>
</evidence>
<evidence type="ECO:0000259" key="14">
    <source>
        <dbReference type="PROSITE" id="PS52019"/>
    </source>
</evidence>
<dbReference type="InterPro" id="IPR049900">
    <property type="entry name" value="PKS_mFAS_DH"/>
</dbReference>
<dbReference type="InterPro" id="IPR016039">
    <property type="entry name" value="Thiolase-like"/>
</dbReference>
<dbReference type="EMBL" id="JACHXM010000024">
    <property type="protein sequence ID" value="MBB3142639.1"/>
    <property type="molecule type" value="Genomic_DNA"/>
</dbReference>
<evidence type="ECO:0000256" key="7">
    <source>
        <dbReference type="ARBA" id="ARBA00023268"/>
    </source>
</evidence>
<dbReference type="SMART" id="SM00827">
    <property type="entry name" value="PKS_AT"/>
    <property type="match status" value="1"/>
</dbReference>
<evidence type="ECO:0000256" key="11">
    <source>
        <dbReference type="SAM" id="MobiDB-lite"/>
    </source>
</evidence>
<dbReference type="SMART" id="SM00826">
    <property type="entry name" value="PKS_DH"/>
    <property type="match status" value="1"/>
</dbReference>
<dbReference type="InterPro" id="IPR036291">
    <property type="entry name" value="NAD(P)-bd_dom_sf"/>
</dbReference>
<comment type="similarity">
    <text evidence="2">Belongs to the short-chain dehydrogenases/reductases (SDR) family.</text>
</comment>
<dbReference type="InterPro" id="IPR014030">
    <property type="entry name" value="Ketoacyl_synth_N"/>
</dbReference>
<evidence type="ECO:0000256" key="2">
    <source>
        <dbReference type="ARBA" id="ARBA00006484"/>
    </source>
</evidence>
<dbReference type="InterPro" id="IPR013968">
    <property type="entry name" value="PKS_KR"/>
</dbReference>
<dbReference type="InterPro" id="IPR049552">
    <property type="entry name" value="PKS_DH_N"/>
</dbReference>
<dbReference type="InterPro" id="IPR013154">
    <property type="entry name" value="ADH-like_N"/>
</dbReference>
<feature type="region of interest" description="Disordered" evidence="11">
    <location>
        <begin position="1549"/>
        <end position="1586"/>
    </location>
</feature>
<dbReference type="InterPro" id="IPR018201">
    <property type="entry name" value="Ketoacyl_synth_AS"/>
</dbReference>
<keyword evidence="5 15" id="KW-0808">Transferase</keyword>
<dbReference type="InterPro" id="IPR011032">
    <property type="entry name" value="GroES-like_sf"/>
</dbReference>
<evidence type="ECO:0000256" key="4">
    <source>
        <dbReference type="ARBA" id="ARBA00022553"/>
    </source>
</evidence>
<dbReference type="Gene3D" id="3.40.50.720">
    <property type="entry name" value="NAD(P)-binding Rossmann-like Domain"/>
    <property type="match status" value="3"/>
</dbReference>
<dbReference type="SUPFAM" id="SSF55048">
    <property type="entry name" value="Probable ACP-binding domain of malonyl-CoA ACP transacylase"/>
    <property type="match status" value="1"/>
</dbReference>
<dbReference type="PANTHER" id="PTHR43775:SF37">
    <property type="entry name" value="SI:DKEY-61P9.11"/>
    <property type="match status" value="1"/>
</dbReference>
<dbReference type="Gene3D" id="3.30.70.3290">
    <property type="match status" value="1"/>
</dbReference>
<proteinExistence type="inferred from homology"/>
<dbReference type="SMART" id="SM00825">
    <property type="entry name" value="PKS_KS"/>
    <property type="match status" value="1"/>
</dbReference>
<dbReference type="CDD" id="cd00833">
    <property type="entry name" value="PKS"/>
    <property type="match status" value="1"/>
</dbReference>
<dbReference type="InterPro" id="IPR042104">
    <property type="entry name" value="PKS_dehydratase_sf"/>
</dbReference>
<dbReference type="SMART" id="SM01294">
    <property type="entry name" value="PKS_PP_betabranch"/>
    <property type="match status" value="1"/>
</dbReference>
<evidence type="ECO:0000256" key="5">
    <source>
        <dbReference type="ARBA" id="ARBA00022679"/>
    </source>
</evidence>
<evidence type="ECO:0000256" key="10">
    <source>
        <dbReference type="PROSITE-ProRule" id="PRU01363"/>
    </source>
</evidence>
<reference evidence="15 16" key="1">
    <citation type="submission" date="2020-08" db="EMBL/GenBank/DDBJ databases">
        <title>Genomic Encyclopedia of Type Strains, Phase III (KMG-III): the genomes of soil and plant-associated and newly described type strains.</title>
        <authorList>
            <person name="Whitman W."/>
        </authorList>
    </citation>
    <scope>NUCLEOTIDE SEQUENCE [LARGE SCALE GENOMIC DNA]</scope>
    <source>
        <strain evidence="15 16">CECT 5995</strain>
    </source>
</reference>
<sequence>MTKRVAIIGAAHRFPGTTPERFWQDLQDERDLVTQVAEDRWSHDSFLHANKRHPGTSITFAAGSLGDIDGFDAAFFGISPREAAHMDPQQRMLLELAWEAMEDAGLKPSDMRGSRCGVFVGIASLDHSFRMADDLEAVDASTATGNASSIASNRLSYLFDLHGPSMSLDTACSSSLVAFHQACQAIRSGETDTALTGGISLHLHPYGFLVFSKASMLSPNGRCRVFDADGDGYVRSEGAGLFMLKDLDKALEDGDRILAVVAGSAVNTDGHKSGLTVPNPEAQIALMREAYDKAGIAPDDIDYLEAHGTGTAVGDPIETRAIGQALGTRRATPLPIGSVKSNLGHLETASGAAGLAKALYSLRHREVPATIGLKTPNPRIDLDGWNLDIVTRARPLKPEGRLVIGVNSFGFGGANAHVILESPPEVVPAPAPSVDAALPLRFSAKSAPALRAMAGRLAEWLREREDDDFYDIAYTLQHRRERHPEGALLFAHDRQEAARILAAYAEADDTSRLALGQHVENASGPVFVYSGNGCQWETMGRDLLEHSPRFAAAVDEVDALFQQHGDFSLRAELEGHNGQERFQRTEIAQPALFAVQVGITELLREQGIEASAVTGHSVGEVAAAWACGALSLADAVKVIHRRSHFQGQTRGLGEMTAVGLGEADLGAWLELPEFNELVIAGINSPKGATLAGPPDSLGRLEARLAAEGVFAKRLPLDYAFHSPAMDGIEQGLIDALQGLAPSAGAIPFVSTVTGTMLAGTSLDPTYWWRNIREPVLFGNAVGELVEQGHNTFIEIGAHPILRRYLNEILRDKDRQGLVIDTLDRQRPGEQCLRDAAGKTLLSGASTALDRYFPVEGRLADLPRYPWQRERYWVQGTTDGQGLLSRHYEHPLLGYRLAQQSHTWESQLDTGRLPWLADHVVGEGAVFPGAGFLELALAAARHEHDSELIDIEELEIQAPLLLDGANGRRTRTRLAPESGHIEVLSREPVTGQEWQRHAVARVMQQSRGFQLRRRPPALPERDPDFRLTDHLAMAEAIGLHYGPAFQAIGHGWVEGHSVIGEINLPEVIERELEHGYLHPGILDSAFQLFIPLLAQEGLTDEGLAFVPVRVGRLQWRADGARPALTHARLLKRAPHSFTADFELFDAEGRAIAVLSETRFKAIRLKPRQTPHLSHLGVCLTPAPRRQAAPDLSPLYAAMPQLVDAFSGEATQPYAQEVDPLLDGLAEAFAERTLRDTCHDGVLTRADYRTLVGTHLNARPLIDQLLRLLVDAGRLAADEQGWTFTDDEQDAIAPEQIWRLLQRDYPEHFPPLQRLGRFGRHLPALLKGQAQADDVGLEADALSALTASLVGERGWRAIADILLDCLPAVLAALPEGQRLSVLEAGPTAPLLGERLTALFDPDRCDYRAMTVGDAAHQHAARLQERFPTIAVEALDPLDDGAASPSLPSAQLALVSLDVTHAAEVERLLDAVASRLAPGAELLLVGIRPSAWLDTLLATPGLDDDASPRRVTEPDAVIDQLKRLGASDVQCLSPQDDERGAYLLHARLAESPQLQEKSPQLGEESPQLQEKSPQPGEESPQLQEKSPQLPNTGADILLVADAEGRPLADQLAEGLAQRGATATIADAPPSPEAASPQRIVDLRRGEARCEQAADWAKAFDDAQDVSLWLVTRGVAGMWVSGEEPEVSGERSAQSNGQVPGPDAALWGFGRSLANEAQGFTLTLLDLPAGDPADGQAEIGEPVLAALLDELLTPDSETEIVLNEDGQRYATRLRPLPAPGAHQDGNRRQAMTLGFDLPGQLRHLRWKGHDLPAPQAGEVEIRVKATGLNFRDVMYTLGLLSDEAIENGFAGPTLGLEFSGIVEAVGPEVTNVAVGDAVVGFGPASFSDRLIARHNAIAPLPEGVGFAAAATIPTTFFTVYYALKHLARLAPGERILIHGAAGGVGIAALQVAQWLGAEILATAGSDEKRDFLRLMGVERIHDSRALTFAEEILEETQGQGVDVVLNSLAGEAIHQNLRVLRPFGRFLELGKRDFYENTPIGLRPFRNNLSYFGIDSDQLMKELPELTGELFGEMMEHFRDGTFTPLPYTAFDNHQVIEAFRYMQQARQIGKVVVTHERSPGDAPHVSPETPLALSADASYLVTGGLGGFGLRTAEWLAERGARHLILLGRSGPASEEAQAGVAALEAGGVTVWAEACDVTDRDALGALLSRAKAELPPLRGVVHAATVIDDGLIRNLDAERIQRVLAPKIDGARHLDDLTRELALDFFVLYSSATTLFGNPGQASYVAANHWLEALASHRRALGLPATCVCWGAIDDVGFLARNTQTRDALQERLGGNALPSAMALAELERLLVHGGETRGILELDWSALSRFLPTAQAPRFLEIARHGEDDGRHDQDDSLLKALAELPPEAMHEAIVDLLRAELAGILLIEEDKIDPQRSVYEMGFDSLMGVELMTAIESRLGVQVPVMVLSEASTLDKLAGVLINKLTQSGDASAEDDTQDINIETLAERHGAKEVASS</sequence>
<evidence type="ECO:0000256" key="9">
    <source>
        <dbReference type="ARBA" id="ARBA00054155"/>
    </source>
</evidence>
<feature type="region of interest" description="N-terminal hotdog fold" evidence="10">
    <location>
        <begin position="889"/>
        <end position="1008"/>
    </location>
</feature>
<dbReference type="FunFam" id="3.40.50.720:FF:000209">
    <property type="entry name" value="Polyketide synthase Pks12"/>
    <property type="match status" value="1"/>
</dbReference>
<comment type="caution">
    <text evidence="15">The sequence shown here is derived from an EMBL/GenBank/DDBJ whole genome shotgun (WGS) entry which is preliminary data.</text>
</comment>
<dbReference type="Gene3D" id="3.40.366.10">
    <property type="entry name" value="Malonyl-Coenzyme A Acyl Carrier Protein, domain 2"/>
    <property type="match status" value="1"/>
</dbReference>
<dbReference type="SUPFAM" id="SSF53901">
    <property type="entry name" value="Thiolase-like"/>
    <property type="match status" value="1"/>
</dbReference>
<dbReference type="PANTHER" id="PTHR43775">
    <property type="entry name" value="FATTY ACID SYNTHASE"/>
    <property type="match status" value="1"/>
</dbReference>
<dbReference type="SUPFAM" id="SSF50129">
    <property type="entry name" value="GroES-like"/>
    <property type="match status" value="1"/>
</dbReference>
<dbReference type="Pfam" id="PF16197">
    <property type="entry name" value="KAsynt_C_assoc"/>
    <property type="match status" value="1"/>
</dbReference>
<comment type="function">
    <text evidence="9">Involved in production of the polyketide antibiotic thailandamide.</text>
</comment>
<dbReference type="InterPro" id="IPR013149">
    <property type="entry name" value="ADH-like_C"/>
</dbReference>
<dbReference type="InterPro" id="IPR014031">
    <property type="entry name" value="Ketoacyl_synth_C"/>
</dbReference>
<dbReference type="GO" id="GO:0006633">
    <property type="term" value="P:fatty acid biosynthetic process"/>
    <property type="evidence" value="ECO:0007669"/>
    <property type="project" value="UniProtKB-UniPathway"/>
</dbReference>
<dbReference type="Pfam" id="PF02801">
    <property type="entry name" value="Ketoacyl-synt_C"/>
    <property type="match status" value="1"/>
</dbReference>
<organism evidence="15 16">
    <name type="scientific">Halomonas organivorans</name>
    <dbReference type="NCBI Taxonomy" id="257772"/>
    <lineage>
        <taxon>Bacteria</taxon>
        <taxon>Pseudomonadati</taxon>
        <taxon>Pseudomonadota</taxon>
        <taxon>Gammaproteobacteria</taxon>
        <taxon>Oceanospirillales</taxon>
        <taxon>Halomonadaceae</taxon>
        <taxon>Halomonas</taxon>
    </lineage>
</organism>
<dbReference type="PROSITE" id="PS52004">
    <property type="entry name" value="KS3_2"/>
    <property type="match status" value="1"/>
</dbReference>
<dbReference type="Proteomes" id="UP000525987">
    <property type="component" value="Unassembled WGS sequence"/>
</dbReference>
<dbReference type="SMART" id="SM00822">
    <property type="entry name" value="PKS_KR"/>
    <property type="match status" value="1"/>
</dbReference>
<evidence type="ECO:0000256" key="3">
    <source>
        <dbReference type="ARBA" id="ARBA00022450"/>
    </source>
</evidence>
<keyword evidence="4" id="KW-0597">Phosphoprotein</keyword>
<keyword evidence="3" id="KW-0596">Phosphopantetheine</keyword>
<dbReference type="InterPro" id="IPR020843">
    <property type="entry name" value="ER"/>
</dbReference>
<evidence type="ECO:0000313" key="15">
    <source>
        <dbReference type="EMBL" id="MBB3142639.1"/>
    </source>
</evidence>
<dbReference type="InterPro" id="IPR016035">
    <property type="entry name" value="Acyl_Trfase/lysoPLipase"/>
</dbReference>
<dbReference type="GO" id="GO:0004315">
    <property type="term" value="F:3-oxoacyl-[acyl-carrier-protein] synthase activity"/>
    <property type="evidence" value="ECO:0007669"/>
    <property type="project" value="InterPro"/>
</dbReference>
<feature type="domain" description="Carrier" evidence="12">
    <location>
        <begin position="2408"/>
        <end position="2485"/>
    </location>
</feature>
<evidence type="ECO:0000259" key="12">
    <source>
        <dbReference type="PROSITE" id="PS50075"/>
    </source>
</evidence>
<evidence type="ECO:0000256" key="6">
    <source>
        <dbReference type="ARBA" id="ARBA00022857"/>
    </source>
</evidence>
<dbReference type="InterPro" id="IPR009081">
    <property type="entry name" value="PP-bd_ACP"/>
</dbReference>
<feature type="active site" description="Proton acceptor; for dehydratase activity" evidence="10">
    <location>
        <position position="918"/>
    </location>
</feature>
<gene>
    <name evidence="15" type="ORF">FHR96_003539</name>
</gene>
<dbReference type="SMART" id="SM00829">
    <property type="entry name" value="PKS_ER"/>
    <property type="match status" value="1"/>
</dbReference>
<dbReference type="RefSeq" id="WP_183389006.1">
    <property type="nucleotide sequence ID" value="NZ_JACHXM010000024.1"/>
</dbReference>
<dbReference type="Pfam" id="PF00698">
    <property type="entry name" value="Acyl_transf_1"/>
    <property type="match status" value="1"/>
</dbReference>
<feature type="domain" description="Ketosynthase family 3 (KS3)" evidence="13">
    <location>
        <begin position="2"/>
        <end position="422"/>
    </location>
</feature>
<dbReference type="SMART" id="SM00823">
    <property type="entry name" value="PKS_PP"/>
    <property type="match status" value="1"/>
</dbReference>
<dbReference type="Gene3D" id="3.90.180.10">
    <property type="entry name" value="Medium-chain alcohol dehydrogenases, catalytic domain"/>
    <property type="match status" value="1"/>
</dbReference>
<dbReference type="Gene3D" id="3.40.47.10">
    <property type="match status" value="1"/>
</dbReference>
<dbReference type="GO" id="GO:0016491">
    <property type="term" value="F:oxidoreductase activity"/>
    <property type="evidence" value="ECO:0007669"/>
    <property type="project" value="InterPro"/>
</dbReference>